<dbReference type="EMBL" id="RWGY01000009">
    <property type="protein sequence ID" value="TVU34184.1"/>
    <property type="molecule type" value="Genomic_DNA"/>
</dbReference>
<evidence type="ECO:0000313" key="2">
    <source>
        <dbReference type="EMBL" id="TVU34184.1"/>
    </source>
</evidence>
<dbReference type="Gramene" id="TVU34184">
    <property type="protein sequence ID" value="TVU34184"/>
    <property type="gene ID" value="EJB05_16015"/>
</dbReference>
<reference evidence="2 3" key="1">
    <citation type="journal article" date="2019" name="Sci. Rep.">
        <title>A high-quality genome of Eragrostis curvula grass provides insights into Poaceae evolution and supports new strategies to enhance forage quality.</title>
        <authorList>
            <person name="Carballo J."/>
            <person name="Santos B.A.C.M."/>
            <person name="Zappacosta D."/>
            <person name="Garbus I."/>
            <person name="Selva J.P."/>
            <person name="Gallo C.A."/>
            <person name="Diaz A."/>
            <person name="Albertini E."/>
            <person name="Caccamo M."/>
            <person name="Echenique V."/>
        </authorList>
    </citation>
    <scope>NUCLEOTIDE SEQUENCE [LARGE SCALE GENOMIC DNA]</scope>
    <source>
        <strain evidence="3">cv. Victoria</strain>
        <tissue evidence="2">Leaf</tissue>
    </source>
</reference>
<dbReference type="Proteomes" id="UP000324897">
    <property type="component" value="Unassembled WGS sequence"/>
</dbReference>
<name>A0A5J9VFN6_9POAL</name>
<sequence length="120" mass="13727">MPRPVFTPFVVHQLRLVVLLQKRGRPPRPQEEDHARGDFKDEAQGLAPPQSKRKRAISRMVNLAIGGFTACPMVCGTKHEFYPDYLHESDVEDVVMSLVILLEKYPLLSCSVKRTMIFHL</sequence>
<accession>A0A5J9VFN6</accession>
<gene>
    <name evidence="2" type="ORF">EJB05_16015</name>
</gene>
<evidence type="ECO:0000313" key="3">
    <source>
        <dbReference type="Proteomes" id="UP000324897"/>
    </source>
</evidence>
<feature type="compositionally biased region" description="Basic and acidic residues" evidence="1">
    <location>
        <begin position="28"/>
        <end position="43"/>
    </location>
</feature>
<proteinExistence type="predicted"/>
<evidence type="ECO:0000256" key="1">
    <source>
        <dbReference type="SAM" id="MobiDB-lite"/>
    </source>
</evidence>
<protein>
    <submittedName>
        <fullName evidence="2">Uncharacterized protein</fullName>
    </submittedName>
</protein>
<dbReference type="AlphaFoldDB" id="A0A5J9VFN6"/>
<comment type="caution">
    <text evidence="2">The sequence shown here is derived from an EMBL/GenBank/DDBJ whole genome shotgun (WGS) entry which is preliminary data.</text>
</comment>
<feature type="region of interest" description="Disordered" evidence="1">
    <location>
        <begin position="22"/>
        <end position="54"/>
    </location>
</feature>
<keyword evidence="3" id="KW-1185">Reference proteome</keyword>
<organism evidence="2 3">
    <name type="scientific">Eragrostis curvula</name>
    <name type="common">weeping love grass</name>
    <dbReference type="NCBI Taxonomy" id="38414"/>
    <lineage>
        <taxon>Eukaryota</taxon>
        <taxon>Viridiplantae</taxon>
        <taxon>Streptophyta</taxon>
        <taxon>Embryophyta</taxon>
        <taxon>Tracheophyta</taxon>
        <taxon>Spermatophyta</taxon>
        <taxon>Magnoliopsida</taxon>
        <taxon>Liliopsida</taxon>
        <taxon>Poales</taxon>
        <taxon>Poaceae</taxon>
        <taxon>PACMAD clade</taxon>
        <taxon>Chloridoideae</taxon>
        <taxon>Eragrostideae</taxon>
        <taxon>Eragrostidinae</taxon>
        <taxon>Eragrostis</taxon>
    </lineage>
</organism>